<comment type="caution">
    <text evidence="7">The sequence shown here is derived from an EMBL/GenBank/DDBJ whole genome shotgun (WGS) entry which is preliminary data.</text>
</comment>
<evidence type="ECO:0000313" key="7">
    <source>
        <dbReference type="EMBL" id="RZC09657.1"/>
    </source>
</evidence>
<dbReference type="SMR" id="A0A445KFL1"/>
<feature type="coiled-coil region" evidence="5">
    <location>
        <begin position="54"/>
        <end position="81"/>
    </location>
</feature>
<evidence type="ECO:0000256" key="2">
    <source>
        <dbReference type="ARBA" id="ARBA00023015"/>
    </source>
</evidence>
<dbReference type="GO" id="GO:0000977">
    <property type="term" value="F:RNA polymerase II transcription regulatory region sequence-specific DNA binding"/>
    <property type="evidence" value="ECO:0007669"/>
    <property type="project" value="TreeGrafter"/>
</dbReference>
<keyword evidence="3" id="KW-0804">Transcription</keyword>
<gene>
    <name evidence="7" type="ORF">D0Y65_016134</name>
</gene>
<feature type="domain" description="BHLH" evidence="6">
    <location>
        <begin position="12"/>
        <end position="64"/>
    </location>
</feature>
<name>A0A445KFL1_GLYSO</name>
<dbReference type="Proteomes" id="UP000289340">
    <property type="component" value="Chromosome 6"/>
</dbReference>
<dbReference type="PANTHER" id="PTHR13935">
    <property type="entry name" value="ACHAETE-SCUTE TRANSCRIPTION FACTOR-RELATED"/>
    <property type="match status" value="1"/>
</dbReference>
<keyword evidence="8" id="KW-1185">Reference proteome</keyword>
<dbReference type="Gramene" id="XM_028378545.1">
    <property type="protein sequence ID" value="XP_028234346.1"/>
    <property type="gene ID" value="LOC114414245"/>
</dbReference>
<evidence type="ECO:0000256" key="1">
    <source>
        <dbReference type="ARBA" id="ARBA00004123"/>
    </source>
</evidence>
<dbReference type="PROSITE" id="PS50888">
    <property type="entry name" value="BHLH"/>
    <property type="match status" value="1"/>
</dbReference>
<evidence type="ECO:0000256" key="5">
    <source>
        <dbReference type="SAM" id="Coils"/>
    </source>
</evidence>
<evidence type="ECO:0000259" key="6">
    <source>
        <dbReference type="PROSITE" id="PS50888"/>
    </source>
</evidence>
<dbReference type="Gene3D" id="4.10.280.10">
    <property type="entry name" value="Helix-loop-helix DNA-binding domain"/>
    <property type="match status" value="1"/>
</dbReference>
<accession>A0A445KFL1</accession>
<organism evidence="7 8">
    <name type="scientific">Glycine soja</name>
    <name type="common">Wild soybean</name>
    <dbReference type="NCBI Taxonomy" id="3848"/>
    <lineage>
        <taxon>Eukaryota</taxon>
        <taxon>Viridiplantae</taxon>
        <taxon>Streptophyta</taxon>
        <taxon>Embryophyta</taxon>
        <taxon>Tracheophyta</taxon>
        <taxon>Spermatophyta</taxon>
        <taxon>Magnoliopsida</taxon>
        <taxon>eudicotyledons</taxon>
        <taxon>Gunneridae</taxon>
        <taxon>Pentapetalae</taxon>
        <taxon>rosids</taxon>
        <taxon>fabids</taxon>
        <taxon>Fabales</taxon>
        <taxon>Fabaceae</taxon>
        <taxon>Papilionoideae</taxon>
        <taxon>50 kb inversion clade</taxon>
        <taxon>NPAAA clade</taxon>
        <taxon>indigoferoid/millettioid clade</taxon>
        <taxon>Phaseoleae</taxon>
        <taxon>Glycine</taxon>
        <taxon>Glycine subgen. Soja</taxon>
    </lineage>
</organism>
<dbReference type="Pfam" id="PF00010">
    <property type="entry name" value="HLH"/>
    <property type="match status" value="1"/>
</dbReference>
<evidence type="ECO:0000256" key="3">
    <source>
        <dbReference type="ARBA" id="ARBA00023163"/>
    </source>
</evidence>
<dbReference type="InterPro" id="IPR036638">
    <property type="entry name" value="HLH_DNA-bd_sf"/>
</dbReference>
<keyword evidence="2" id="KW-0805">Transcription regulation</keyword>
<comment type="subcellular location">
    <subcellularLocation>
        <location evidence="1">Nucleus</location>
    </subcellularLocation>
</comment>
<dbReference type="GO" id="GO:0046983">
    <property type="term" value="F:protein dimerization activity"/>
    <property type="evidence" value="ECO:0007669"/>
    <property type="project" value="InterPro"/>
</dbReference>
<sequence>MDQLGIIQPSSSTKVERRLVEKNRRNQMKILCNKLNSLLPSYNPKEALPLPDQVDEAINYIKSLEAKVKMAQEKKECLQGIRKRSRDCFSNNSTNFAATSAGFPKSPQLEIHEVGSSLQVVLTCGLDHQFIFSEIIRMLHEENIDVRSANSSLAGDSMLHVVHAEIPQSLLQFGATKVSQRLKRFVNGSCSDVETQPELWDFEIGTDDMWGLYILQGCILPNVV</sequence>
<evidence type="ECO:0000256" key="4">
    <source>
        <dbReference type="ARBA" id="ARBA00023242"/>
    </source>
</evidence>
<dbReference type="GO" id="GO:0000981">
    <property type="term" value="F:DNA-binding transcription factor activity, RNA polymerase II-specific"/>
    <property type="evidence" value="ECO:0007669"/>
    <property type="project" value="TreeGrafter"/>
</dbReference>
<proteinExistence type="predicted"/>
<dbReference type="FunFam" id="4.10.280.10:FF:000103">
    <property type="entry name" value="Transcription factor bHLH162"/>
    <property type="match status" value="1"/>
</dbReference>
<evidence type="ECO:0000313" key="8">
    <source>
        <dbReference type="Proteomes" id="UP000289340"/>
    </source>
</evidence>
<keyword evidence="5" id="KW-0175">Coiled coil</keyword>
<dbReference type="EMBL" id="QZWG01000006">
    <property type="protein sequence ID" value="RZC09657.1"/>
    <property type="molecule type" value="Genomic_DNA"/>
</dbReference>
<keyword evidence="4" id="KW-0539">Nucleus</keyword>
<dbReference type="InterPro" id="IPR015660">
    <property type="entry name" value="MASH1/Ascl1a-like"/>
</dbReference>
<protein>
    <submittedName>
        <fullName evidence="7">Transcription factor bHLH162</fullName>
    </submittedName>
</protein>
<dbReference type="InterPro" id="IPR011598">
    <property type="entry name" value="bHLH_dom"/>
</dbReference>
<dbReference type="GO" id="GO:0090575">
    <property type="term" value="C:RNA polymerase II transcription regulator complex"/>
    <property type="evidence" value="ECO:0007669"/>
    <property type="project" value="TreeGrafter"/>
</dbReference>
<dbReference type="PANTHER" id="PTHR13935:SF63">
    <property type="entry name" value="BHLH DOMAIN-CONTAINING PROTEIN"/>
    <property type="match status" value="1"/>
</dbReference>
<dbReference type="SUPFAM" id="SSF47459">
    <property type="entry name" value="HLH, helix-loop-helix DNA-binding domain"/>
    <property type="match status" value="1"/>
</dbReference>
<reference evidence="7 8" key="1">
    <citation type="submission" date="2018-09" db="EMBL/GenBank/DDBJ databases">
        <title>A high-quality reference genome of wild soybean provides a powerful tool to mine soybean genomes.</title>
        <authorList>
            <person name="Xie M."/>
            <person name="Chung C.Y.L."/>
            <person name="Li M.-W."/>
            <person name="Wong F.-L."/>
            <person name="Chan T.-F."/>
            <person name="Lam H.-M."/>
        </authorList>
    </citation>
    <scope>NUCLEOTIDE SEQUENCE [LARGE SCALE GENOMIC DNA]</scope>
    <source>
        <strain evidence="8">cv. W05</strain>
        <tissue evidence="7">Hypocotyl of etiolated seedlings</tissue>
    </source>
</reference>
<dbReference type="AlphaFoldDB" id="A0A445KFL1"/>